<evidence type="ECO:0000313" key="2">
    <source>
        <dbReference type="Proteomes" id="UP000616346"/>
    </source>
</evidence>
<keyword evidence="2" id="KW-1185">Reference proteome</keyword>
<evidence type="ECO:0000313" key="1">
    <source>
        <dbReference type="EMBL" id="MBD8003125.1"/>
    </source>
</evidence>
<gene>
    <name evidence="1" type="ORF">H9626_13030</name>
</gene>
<name>A0ABR8VEK0_9BACT</name>
<accession>A0ABR8VEK0</accession>
<dbReference type="EMBL" id="JACSPQ010000019">
    <property type="protein sequence ID" value="MBD8003125.1"/>
    <property type="molecule type" value="Genomic_DNA"/>
</dbReference>
<comment type="caution">
    <text evidence="1">The sequence shown here is derived from an EMBL/GenBank/DDBJ whole genome shotgun (WGS) entry which is preliminary data.</text>
</comment>
<reference evidence="1 2" key="1">
    <citation type="submission" date="2020-08" db="EMBL/GenBank/DDBJ databases">
        <title>A Genomic Blueprint of the Chicken Gut Microbiome.</title>
        <authorList>
            <person name="Gilroy R."/>
            <person name="Ravi A."/>
            <person name="Getino M."/>
            <person name="Pursley I."/>
            <person name="Horton D.L."/>
            <person name="Alikhan N.-F."/>
            <person name="Baker D."/>
            <person name="Gharbi K."/>
            <person name="Hall N."/>
            <person name="Watson M."/>
            <person name="Adriaenssens E.M."/>
            <person name="Foster-Nyarko E."/>
            <person name="Jarju S."/>
            <person name="Secka A."/>
            <person name="Antonio M."/>
            <person name="Oren A."/>
            <person name="Chaudhuri R."/>
            <person name="La Ragione R.M."/>
            <person name="Hildebrand F."/>
            <person name="Pallen M.J."/>
        </authorList>
    </citation>
    <scope>NUCLEOTIDE SEQUENCE [LARGE SCALE GENOMIC DNA]</scope>
    <source>
        <strain evidence="1 2">Sa1YUN3</strain>
    </source>
</reference>
<dbReference type="RefSeq" id="WP_191710759.1">
    <property type="nucleotide sequence ID" value="NZ_JACSPQ010000019.1"/>
</dbReference>
<protein>
    <submittedName>
        <fullName evidence="1">Uncharacterized protein</fullName>
    </submittedName>
</protein>
<sequence>MNEEFIRANFQVATYTLKEGTKGSYYWSEGFSELPNRLSISKDNELTKVSRKGRNLLHPIVGQMIGSFTQKEVSRYKEYKPYVCRTQIWKVEEYPLFIGYGTIGVTNQEGKVEDTGDLLIFYTPDNWISIKIFHFIGMGNPDNLLEAMEYANNHLRE</sequence>
<organism evidence="1 2">
    <name type="scientific">Phocaeicola faecium</name>
    <dbReference type="NCBI Taxonomy" id="2762213"/>
    <lineage>
        <taxon>Bacteria</taxon>
        <taxon>Pseudomonadati</taxon>
        <taxon>Bacteroidota</taxon>
        <taxon>Bacteroidia</taxon>
        <taxon>Bacteroidales</taxon>
        <taxon>Bacteroidaceae</taxon>
        <taxon>Phocaeicola</taxon>
    </lineage>
</organism>
<dbReference type="Proteomes" id="UP000616346">
    <property type="component" value="Unassembled WGS sequence"/>
</dbReference>
<proteinExistence type="predicted"/>